<dbReference type="AlphaFoldDB" id="A0AAP4KCF6"/>
<dbReference type="Pfam" id="PF08843">
    <property type="entry name" value="AbiEii"/>
    <property type="match status" value="1"/>
</dbReference>
<reference evidence="1" key="1">
    <citation type="submission" date="2023-06" db="EMBL/GenBank/DDBJ databases">
        <title>Genome sequences of Xanthomonas arboricola from Serbia and Montenegro.</title>
        <authorList>
            <person name="Ilicic R."/>
            <person name="Jelusic A."/>
            <person name="Harrison J."/>
            <person name="Greer S."/>
            <person name="Grant M."/>
            <person name="Vicente J."/>
            <person name="Popovic Milovanovic T."/>
            <person name="Studholme D.J."/>
        </authorList>
    </citation>
    <scope>NUCLEOTIDE SEQUENCE</scope>
    <source>
        <strain evidence="1">Xp320</strain>
    </source>
</reference>
<gene>
    <name evidence="1" type="ORF">QSH54_18420</name>
</gene>
<dbReference type="GO" id="GO:0016740">
    <property type="term" value="F:transferase activity"/>
    <property type="evidence" value="ECO:0007669"/>
    <property type="project" value="UniProtKB-KW"/>
</dbReference>
<dbReference type="RefSeq" id="WP_039511893.1">
    <property type="nucleotide sequence ID" value="NZ_CP044334.1"/>
</dbReference>
<protein>
    <submittedName>
        <fullName evidence="1">Nucleotidyl transferase AbiEii/AbiGii toxin family protein</fullName>
    </submittedName>
</protein>
<evidence type="ECO:0000313" key="1">
    <source>
        <dbReference type="EMBL" id="MDN0288563.1"/>
    </source>
</evidence>
<proteinExistence type="predicted"/>
<sequence>MKPVALPGGSWEKLFPRALALIDEISQYGGITDPFWTLGGGTVLMFRHRHRLSKDIDIFVPDPQYLGFVTPRLSDSAADLTQDYTEQPGAFVKLQFEEGEVDFVAAPNLLNDAWDTWDIGGRAVKVETAAEIIAKKMYHRGDRVTARDLFDLALVIEREPQQLLAATPFLLRYREAFLSQIQAPHAGLRAAFNAIAMLDYTPSFDHCVAVVGDFLGEL</sequence>
<name>A0AAP4KCF6_9XANT</name>
<comment type="caution">
    <text evidence="1">The sequence shown here is derived from an EMBL/GenBank/DDBJ whole genome shotgun (WGS) entry which is preliminary data.</text>
</comment>
<keyword evidence="1" id="KW-0808">Transferase</keyword>
<organism evidence="1">
    <name type="scientific">Xanthomonas arboricola pv. pruni</name>
    <dbReference type="NCBI Taxonomy" id="69929"/>
    <lineage>
        <taxon>Bacteria</taxon>
        <taxon>Pseudomonadati</taxon>
        <taxon>Pseudomonadota</taxon>
        <taxon>Gammaproteobacteria</taxon>
        <taxon>Lysobacterales</taxon>
        <taxon>Lysobacteraceae</taxon>
        <taxon>Xanthomonas</taxon>
    </lineage>
</organism>
<dbReference type="EMBL" id="JASVYU010000031">
    <property type="protein sequence ID" value="MDN0288563.1"/>
    <property type="molecule type" value="Genomic_DNA"/>
</dbReference>
<dbReference type="InterPro" id="IPR014942">
    <property type="entry name" value="AbiEii"/>
</dbReference>
<accession>A0AAP4KCF6</accession>